<reference evidence="3" key="1">
    <citation type="submission" date="2017-02" db="UniProtKB">
        <authorList>
            <consortium name="WormBaseParasite"/>
        </authorList>
    </citation>
    <scope>IDENTIFICATION</scope>
</reference>
<dbReference type="STRING" id="51028.A0A0N4VPW4"/>
<gene>
    <name evidence="1" type="ORF">EVEC_LOCUS12210</name>
</gene>
<sequence>MSELERQLEAFERRHNDDVLNPEESGRFFEGDIVLDAEQAREIYENAIQHGYRVKRKFIGSELRRWNPRQPIIYSFDGSHSKQMLFAKENKND</sequence>
<dbReference type="Proteomes" id="UP000274131">
    <property type="component" value="Unassembled WGS sequence"/>
</dbReference>
<dbReference type="WBParaSite" id="EVEC_0001305601-mRNA-1">
    <property type="protein sequence ID" value="EVEC_0001305601-mRNA-1"/>
    <property type="gene ID" value="EVEC_0001305601"/>
</dbReference>
<keyword evidence="2" id="KW-1185">Reference proteome</keyword>
<accession>A0A0N4VPW4</accession>
<evidence type="ECO:0000313" key="1">
    <source>
        <dbReference type="EMBL" id="VDD97459.1"/>
    </source>
</evidence>
<dbReference type="OrthoDB" id="431034at2759"/>
<dbReference type="EMBL" id="UXUI01013767">
    <property type="protein sequence ID" value="VDD97459.1"/>
    <property type="molecule type" value="Genomic_DNA"/>
</dbReference>
<organism evidence="3">
    <name type="scientific">Enterobius vermicularis</name>
    <name type="common">Human pinworm</name>
    <dbReference type="NCBI Taxonomy" id="51028"/>
    <lineage>
        <taxon>Eukaryota</taxon>
        <taxon>Metazoa</taxon>
        <taxon>Ecdysozoa</taxon>
        <taxon>Nematoda</taxon>
        <taxon>Chromadorea</taxon>
        <taxon>Rhabditida</taxon>
        <taxon>Spirurina</taxon>
        <taxon>Oxyuridomorpha</taxon>
        <taxon>Oxyuroidea</taxon>
        <taxon>Oxyuridae</taxon>
        <taxon>Enterobius</taxon>
    </lineage>
</organism>
<name>A0A0N4VPW4_ENTVE</name>
<proteinExistence type="predicted"/>
<dbReference type="AlphaFoldDB" id="A0A0N4VPW4"/>
<protein>
    <submittedName>
        <fullName evidence="3">Smr domain-containing protein</fullName>
    </submittedName>
</protein>
<evidence type="ECO:0000313" key="3">
    <source>
        <dbReference type="WBParaSite" id="EVEC_0001305601-mRNA-1"/>
    </source>
</evidence>
<reference evidence="1 2" key="2">
    <citation type="submission" date="2018-10" db="EMBL/GenBank/DDBJ databases">
        <authorList>
            <consortium name="Pathogen Informatics"/>
        </authorList>
    </citation>
    <scope>NUCLEOTIDE SEQUENCE [LARGE SCALE GENOMIC DNA]</scope>
</reference>
<evidence type="ECO:0000313" key="2">
    <source>
        <dbReference type="Proteomes" id="UP000274131"/>
    </source>
</evidence>